<dbReference type="AlphaFoldDB" id="W4PA72"/>
<dbReference type="EMBL" id="BAIQ01000039">
    <property type="protein sequence ID" value="GAE16635.1"/>
    <property type="molecule type" value="Genomic_DNA"/>
</dbReference>
<protein>
    <submittedName>
        <fullName evidence="1">Uncharacterized protein</fullName>
    </submittedName>
</protein>
<dbReference type="Proteomes" id="UP000018861">
    <property type="component" value="Unassembled WGS sequence"/>
</dbReference>
<sequence>MEEKYNIITMDGQGNITLPTDTGATTMTEWELCELFGVIAPTVRARIRTLCKSGVLRKREIKRTIRLSDKHSMEVYNLKVIIALAFRINTFGAEQVRRALLEGLCRRKENIVIFVSLSRKGNQATVSS</sequence>
<proteinExistence type="predicted"/>
<dbReference type="PANTHER" id="PTHR35810">
    <property type="entry name" value="CYTOPLASMIC PROTEIN-RELATED"/>
    <property type="match status" value="1"/>
</dbReference>
<comment type="caution">
    <text evidence="1">The sequence shown here is derived from an EMBL/GenBank/DDBJ whole genome shotgun (WGS) entry which is preliminary data.</text>
</comment>
<accession>W4PA72</accession>
<gene>
    <name evidence="1" type="ORF">JCM6292_3095</name>
</gene>
<name>W4PA72_9BACE</name>
<reference evidence="1 2" key="1">
    <citation type="journal article" date="2014" name="Genome Announc.">
        <title>Draft Genome Sequences of Three Strains of Bacteroides pyogenes Isolated from a Cat and Swine.</title>
        <authorList>
            <person name="Sakamoto M."/>
            <person name="Oshima K."/>
            <person name="Suda W."/>
            <person name="Kitamura K."/>
            <person name="Iida T."/>
            <person name="Hattori M."/>
            <person name="Ohkuma M."/>
        </authorList>
    </citation>
    <scope>NUCLEOTIDE SEQUENCE [LARGE SCALE GENOMIC DNA]</scope>
    <source>
        <strain evidence="1 2">JCM 6292</strain>
    </source>
</reference>
<dbReference type="PANTHER" id="PTHR35810:SF1">
    <property type="entry name" value="CYTOPLASMIC PROTEIN"/>
    <property type="match status" value="1"/>
</dbReference>
<evidence type="ECO:0000313" key="2">
    <source>
        <dbReference type="Proteomes" id="UP000018861"/>
    </source>
</evidence>
<organism evidence="1 2">
    <name type="scientific">Bacteroides pyogenes JCM 6292</name>
    <dbReference type="NCBI Taxonomy" id="1235809"/>
    <lineage>
        <taxon>Bacteria</taxon>
        <taxon>Pseudomonadati</taxon>
        <taxon>Bacteroidota</taxon>
        <taxon>Bacteroidia</taxon>
        <taxon>Bacteroidales</taxon>
        <taxon>Bacteroidaceae</taxon>
        <taxon>Bacteroides</taxon>
    </lineage>
</organism>
<evidence type="ECO:0000313" key="1">
    <source>
        <dbReference type="EMBL" id="GAE16635.1"/>
    </source>
</evidence>